<name>A0AA44R9B7_9BACI</name>
<dbReference type="RefSeq" id="WP_071744097.1">
    <property type="nucleotide sequence ID" value="NZ_JARMCS010000034.1"/>
</dbReference>
<keyword evidence="4" id="KW-1185">Reference proteome</keyword>
<dbReference type="EMBL" id="JBEGIE010000064">
    <property type="protein sequence ID" value="MEV4913938.1"/>
    <property type="molecule type" value="Genomic_DNA"/>
</dbReference>
<gene>
    <name evidence="2" type="ORF">BAQ49_21455</name>
    <name evidence="1" type="ORF">MRBLBA1_004878</name>
</gene>
<reference evidence="1 4" key="2">
    <citation type="journal article" date="2023" name="Proc. Natl. Acad. Sci. U.S.A.">
        <title>Bacterial tolerance to host-exuded specialized metabolites structures the maize root microbiome.</title>
        <authorList>
            <person name="Thoenen L."/>
            <person name="Giroud C."/>
            <person name="Kreuzer M."/>
            <person name="Waelchli J."/>
            <person name="Gfeller V."/>
            <person name="Deslandes-Herold G."/>
            <person name="Mateo P."/>
            <person name="Robert C.A.M."/>
            <person name="Ahrens C.H."/>
            <person name="Rubio-Somoza I."/>
            <person name="Bruggmann R."/>
            <person name="Erb M."/>
            <person name="Schlaeppi K."/>
        </authorList>
    </citation>
    <scope>NUCLEOTIDE SEQUENCE [LARGE SCALE GENOMIC DNA]</scope>
    <source>
        <strain evidence="1 4">LBA1-1-1.1</strain>
    </source>
</reference>
<dbReference type="EMBL" id="MACH01000015">
    <property type="protein sequence ID" value="OJE51622.1"/>
    <property type="molecule type" value="Genomic_DNA"/>
</dbReference>
<proteinExistence type="predicted"/>
<evidence type="ECO:0000313" key="2">
    <source>
        <dbReference type="EMBL" id="OJE51622.1"/>
    </source>
</evidence>
<evidence type="ECO:0000313" key="3">
    <source>
        <dbReference type="Proteomes" id="UP000183185"/>
    </source>
</evidence>
<comment type="caution">
    <text evidence="2">The sequence shown here is derived from an EMBL/GenBank/DDBJ whole genome shotgun (WGS) entry which is preliminary data.</text>
</comment>
<dbReference type="Proteomes" id="UP001552502">
    <property type="component" value="Unassembled WGS sequence"/>
</dbReference>
<accession>A0AA44R9B7</accession>
<reference evidence="1" key="3">
    <citation type="submission" date="2024-05" db="EMBL/GenBank/DDBJ databases">
        <authorList>
            <person name="Kreuzer M."/>
            <person name="Schlaeppi K."/>
            <person name="Thoenen L."/>
        </authorList>
    </citation>
    <scope>NUCLEOTIDE SEQUENCE</scope>
    <source>
        <strain evidence="1">LBA1-1-1.1</strain>
    </source>
</reference>
<protein>
    <submittedName>
        <fullName evidence="2">Uncharacterized protein</fullName>
    </submittedName>
</protein>
<evidence type="ECO:0000313" key="1">
    <source>
        <dbReference type="EMBL" id="MEV4913938.1"/>
    </source>
</evidence>
<evidence type="ECO:0000313" key="4">
    <source>
        <dbReference type="Proteomes" id="UP001552502"/>
    </source>
</evidence>
<reference evidence="2 3" key="1">
    <citation type="submission" date="2016-06" db="EMBL/GenBank/DDBJ databases">
        <title>First insights into the genetic diversity and population structure of in the Bacillus cereus group bacteria from diverse marine environments.</title>
        <authorList>
            <person name="Liu Y."/>
            <person name="Lai Q."/>
            <person name="Shao Z."/>
        </authorList>
    </citation>
    <scope>NUCLEOTIDE SEQUENCE [LARGE SCALE GENOMIC DNA]</scope>
    <source>
        <strain evidence="2 3">TD42</strain>
    </source>
</reference>
<dbReference type="Proteomes" id="UP000183185">
    <property type="component" value="Unassembled WGS sequence"/>
</dbReference>
<organism evidence="2 3">
    <name type="scientific">Bacillus proteolyticus</name>
    <dbReference type="NCBI Taxonomy" id="2026192"/>
    <lineage>
        <taxon>Bacteria</taxon>
        <taxon>Bacillati</taxon>
        <taxon>Bacillota</taxon>
        <taxon>Bacilli</taxon>
        <taxon>Bacillales</taxon>
        <taxon>Bacillaceae</taxon>
        <taxon>Bacillus</taxon>
        <taxon>Bacillus cereus group</taxon>
    </lineage>
</organism>
<dbReference type="AlphaFoldDB" id="A0AA44R9B7"/>
<sequence>MFSENNLGCLSYCNIQEVGTTIHMVKAVEEVMLYRKVYKVICEKIMIFLLAKEIEIIYY</sequence>